<evidence type="ECO:0000313" key="10">
    <source>
        <dbReference type="Proteomes" id="UP000448943"/>
    </source>
</evidence>
<dbReference type="InterPro" id="IPR050559">
    <property type="entry name" value="P-Pant_transferase_sf"/>
</dbReference>
<accession>A0A6N9Q4K6</accession>
<keyword evidence="4" id="KW-0479">Metal-binding</keyword>
<sequence>MEIIAVKVDSEIEHSLYIDLLKNLTKEKQNKLNKFRNKKDAYRSLLGEILIRTEIMNLTHIKNHEIVFEKNSYGKPKVMKIPQLHFNVSHSGDWVTCAIDRSIIGIDVELIASIDYGIADRFFSKQEVVDLLTKEEPQKLNYFFDLWTLKESYIKTDGRGLSIPLDSFSIRKTNEVIQLTTENPLKGVFFKQYEIDDLYKCSVCALNNQFPPIPRVQSLIDTCNIFLNHINRIH</sequence>
<feature type="domain" description="4'-phosphopantetheinyl transferase" evidence="7">
    <location>
        <begin position="104"/>
        <end position="181"/>
    </location>
</feature>
<evidence type="ECO:0000256" key="4">
    <source>
        <dbReference type="ARBA" id="ARBA00022723"/>
    </source>
</evidence>
<name>A0A6N9Q4K6_9BACL</name>
<dbReference type="PANTHER" id="PTHR12215">
    <property type="entry name" value="PHOSPHOPANTETHEINE TRANSFERASE"/>
    <property type="match status" value="1"/>
</dbReference>
<dbReference type="GO" id="GO:0000287">
    <property type="term" value="F:magnesium ion binding"/>
    <property type="evidence" value="ECO:0007669"/>
    <property type="project" value="InterPro"/>
</dbReference>
<evidence type="ECO:0000256" key="1">
    <source>
        <dbReference type="ARBA" id="ARBA00001946"/>
    </source>
</evidence>
<dbReference type="NCBIfam" id="TIGR00556">
    <property type="entry name" value="pantethn_trn"/>
    <property type="match status" value="1"/>
</dbReference>
<comment type="cofactor">
    <cofactor evidence="1">
        <name>Mg(2+)</name>
        <dbReference type="ChEBI" id="CHEBI:18420"/>
    </cofactor>
</comment>
<dbReference type="Pfam" id="PF22624">
    <property type="entry name" value="AASDHPPT_N"/>
    <property type="match status" value="1"/>
</dbReference>
<dbReference type="InterPro" id="IPR055066">
    <property type="entry name" value="AASDHPPT_N"/>
</dbReference>
<dbReference type="OrthoDB" id="9808281at2"/>
<dbReference type="Pfam" id="PF01648">
    <property type="entry name" value="ACPS"/>
    <property type="match status" value="1"/>
</dbReference>
<evidence type="ECO:0000256" key="5">
    <source>
        <dbReference type="ARBA" id="ARBA00022842"/>
    </source>
</evidence>
<dbReference type="InterPro" id="IPR037143">
    <property type="entry name" value="4-PPantetheinyl_Trfase_dom_sf"/>
</dbReference>
<dbReference type="EMBL" id="SIJB01000027">
    <property type="protein sequence ID" value="NBI29785.1"/>
    <property type="molecule type" value="Genomic_DNA"/>
</dbReference>
<dbReference type="InterPro" id="IPR004568">
    <property type="entry name" value="Ppantetheine-prot_Trfase_dom"/>
</dbReference>
<evidence type="ECO:0000259" key="7">
    <source>
        <dbReference type="Pfam" id="PF01648"/>
    </source>
</evidence>
<organism evidence="9 10">
    <name type="scientific">Chengkuizengella marina</name>
    <dbReference type="NCBI Taxonomy" id="2507566"/>
    <lineage>
        <taxon>Bacteria</taxon>
        <taxon>Bacillati</taxon>
        <taxon>Bacillota</taxon>
        <taxon>Bacilli</taxon>
        <taxon>Bacillales</taxon>
        <taxon>Paenibacillaceae</taxon>
        <taxon>Chengkuizengella</taxon>
    </lineage>
</organism>
<evidence type="ECO:0000259" key="8">
    <source>
        <dbReference type="Pfam" id="PF22624"/>
    </source>
</evidence>
<feature type="domain" description="4'-phosphopantetheinyl transferase N-terminal" evidence="8">
    <location>
        <begin position="19"/>
        <end position="98"/>
    </location>
</feature>
<dbReference type="Proteomes" id="UP000448943">
    <property type="component" value="Unassembled WGS sequence"/>
</dbReference>
<evidence type="ECO:0000256" key="6">
    <source>
        <dbReference type="ARBA" id="ARBA00023194"/>
    </source>
</evidence>
<keyword evidence="5" id="KW-0460">Magnesium</keyword>
<dbReference type="GO" id="GO:0019878">
    <property type="term" value="P:lysine biosynthetic process via aminoadipic acid"/>
    <property type="evidence" value="ECO:0007669"/>
    <property type="project" value="TreeGrafter"/>
</dbReference>
<dbReference type="RefSeq" id="WP_160646587.1">
    <property type="nucleotide sequence ID" value="NZ_SIJB01000027.1"/>
</dbReference>
<protein>
    <submittedName>
        <fullName evidence="9">4'-phosphopantetheinyl transferase superfamily protein</fullName>
    </submittedName>
</protein>
<evidence type="ECO:0000313" key="9">
    <source>
        <dbReference type="EMBL" id="NBI29785.1"/>
    </source>
</evidence>
<comment type="caution">
    <text evidence="9">The sequence shown here is derived from an EMBL/GenBank/DDBJ whole genome shotgun (WGS) entry which is preliminary data.</text>
</comment>
<dbReference type="GO" id="GO:0008897">
    <property type="term" value="F:holo-[acyl-carrier-protein] synthase activity"/>
    <property type="evidence" value="ECO:0007669"/>
    <property type="project" value="InterPro"/>
</dbReference>
<reference evidence="9 10" key="1">
    <citation type="submission" date="2019-01" db="EMBL/GenBank/DDBJ databases">
        <title>Chengkuizengella sp. nov., isolated from deep-sea sediment of East Pacific Ocean.</title>
        <authorList>
            <person name="Yang J."/>
            <person name="Lai Q."/>
            <person name="Shao Z."/>
        </authorList>
    </citation>
    <scope>NUCLEOTIDE SEQUENCE [LARGE SCALE GENOMIC DNA]</scope>
    <source>
        <strain evidence="9 10">YPA3-1-1</strain>
    </source>
</reference>
<dbReference type="Gene3D" id="3.90.470.20">
    <property type="entry name" value="4'-phosphopantetheinyl transferase domain"/>
    <property type="match status" value="2"/>
</dbReference>
<evidence type="ECO:0000256" key="3">
    <source>
        <dbReference type="ARBA" id="ARBA00022679"/>
    </source>
</evidence>
<proteinExistence type="inferred from homology"/>
<keyword evidence="6" id="KW-0045">Antibiotic biosynthesis</keyword>
<dbReference type="SUPFAM" id="SSF56214">
    <property type="entry name" value="4'-phosphopantetheinyl transferase"/>
    <property type="match status" value="2"/>
</dbReference>
<dbReference type="InterPro" id="IPR008278">
    <property type="entry name" value="4-PPantetheinyl_Trfase_dom"/>
</dbReference>
<dbReference type="GO" id="GO:0006633">
    <property type="term" value="P:fatty acid biosynthetic process"/>
    <property type="evidence" value="ECO:0007669"/>
    <property type="project" value="InterPro"/>
</dbReference>
<dbReference type="PANTHER" id="PTHR12215:SF10">
    <property type="entry name" value="L-AMINOADIPATE-SEMIALDEHYDE DEHYDROGENASE-PHOSPHOPANTETHEINYL TRANSFERASE"/>
    <property type="match status" value="1"/>
</dbReference>
<evidence type="ECO:0000256" key="2">
    <source>
        <dbReference type="ARBA" id="ARBA00010990"/>
    </source>
</evidence>
<keyword evidence="3 9" id="KW-0808">Transferase</keyword>
<keyword evidence="10" id="KW-1185">Reference proteome</keyword>
<dbReference type="GO" id="GO:0017000">
    <property type="term" value="P:antibiotic biosynthetic process"/>
    <property type="evidence" value="ECO:0007669"/>
    <property type="project" value="UniProtKB-KW"/>
</dbReference>
<dbReference type="AlphaFoldDB" id="A0A6N9Q4K6"/>
<dbReference type="GO" id="GO:0005829">
    <property type="term" value="C:cytosol"/>
    <property type="evidence" value="ECO:0007669"/>
    <property type="project" value="TreeGrafter"/>
</dbReference>
<comment type="similarity">
    <text evidence="2">Belongs to the P-Pant transferase superfamily. Gsp/Sfp/HetI/AcpT family.</text>
</comment>
<gene>
    <name evidence="9" type="ORF">ERL59_12535</name>
</gene>